<keyword evidence="1" id="KW-0175">Coiled coil</keyword>
<evidence type="ECO:0000313" key="3">
    <source>
        <dbReference type="Proteomes" id="UP000274327"/>
    </source>
</evidence>
<dbReference type="Proteomes" id="UP000274327">
    <property type="component" value="Unassembled WGS sequence"/>
</dbReference>
<evidence type="ECO:0000256" key="1">
    <source>
        <dbReference type="SAM" id="Coils"/>
    </source>
</evidence>
<dbReference type="AlphaFoldDB" id="A0A3R8QQ34"/>
<proteinExistence type="predicted"/>
<feature type="coiled-coil region" evidence="1">
    <location>
        <begin position="40"/>
        <end position="67"/>
    </location>
</feature>
<sequence length="68" mass="7434">MGTMSVQDLFTDRELNAGINHAGKKYAAGRAAELLAEDPARTAQQLVDLLREEAQTAEAEFEQIRGTD</sequence>
<gene>
    <name evidence="2" type="ORF">DS079_00750</name>
</gene>
<dbReference type="RefSeq" id="WP_126984416.1">
    <property type="nucleotide sequence ID" value="NZ_JALXWX010000024.1"/>
</dbReference>
<keyword evidence="3" id="KW-1185">Reference proteome</keyword>
<comment type="caution">
    <text evidence="2">The sequence shown here is derived from an EMBL/GenBank/DDBJ whole genome shotgun (WGS) entry which is preliminary data.</text>
</comment>
<accession>A0A3R8QQ34</accession>
<evidence type="ECO:0000313" key="2">
    <source>
        <dbReference type="EMBL" id="RRR19970.1"/>
    </source>
</evidence>
<organism evidence="2 3">
    <name type="scientific">Brachybacterium paraconglomeratum</name>
    <dbReference type="NCBI Taxonomy" id="173362"/>
    <lineage>
        <taxon>Bacteria</taxon>
        <taxon>Bacillati</taxon>
        <taxon>Actinomycetota</taxon>
        <taxon>Actinomycetes</taxon>
        <taxon>Micrococcales</taxon>
        <taxon>Dermabacteraceae</taxon>
        <taxon>Brachybacterium</taxon>
    </lineage>
</organism>
<name>A0A3R8QQ34_9MICO</name>
<protein>
    <submittedName>
        <fullName evidence="2">Uncharacterized protein</fullName>
    </submittedName>
</protein>
<reference evidence="2 3" key="1">
    <citation type="submission" date="2018-07" db="EMBL/GenBank/DDBJ databases">
        <title>Brachybacteriurn paraconglorneratum KCTC 9916.</title>
        <authorList>
            <person name="Li Y."/>
        </authorList>
    </citation>
    <scope>NUCLEOTIDE SEQUENCE [LARGE SCALE GENOMIC DNA]</scope>
    <source>
        <strain evidence="2 3">KCTC 9916</strain>
    </source>
</reference>
<dbReference type="EMBL" id="QOCI01000001">
    <property type="protein sequence ID" value="RRR19970.1"/>
    <property type="molecule type" value="Genomic_DNA"/>
</dbReference>
<dbReference type="GeneID" id="78119560"/>